<dbReference type="AlphaFoldDB" id="A0A934RU98"/>
<name>A0A934RU98_9BACT</name>
<keyword evidence="3" id="KW-1185">Reference proteome</keyword>
<evidence type="ECO:0008006" key="4">
    <source>
        <dbReference type="Google" id="ProtNLM"/>
    </source>
</evidence>
<feature type="signal peptide" evidence="1">
    <location>
        <begin position="1"/>
        <end position="22"/>
    </location>
</feature>
<comment type="caution">
    <text evidence="2">The sequence shown here is derived from an EMBL/GenBank/DDBJ whole genome shotgun (WGS) entry which is preliminary data.</text>
</comment>
<dbReference type="Proteomes" id="UP000617628">
    <property type="component" value="Unassembled WGS sequence"/>
</dbReference>
<keyword evidence="1" id="KW-0732">Signal</keyword>
<dbReference type="EMBL" id="JAENIL010000021">
    <property type="protein sequence ID" value="MBK1877735.1"/>
    <property type="molecule type" value="Genomic_DNA"/>
</dbReference>
<organism evidence="2 3">
    <name type="scientific">Pelagicoccus mobilis</name>
    <dbReference type="NCBI Taxonomy" id="415221"/>
    <lineage>
        <taxon>Bacteria</taxon>
        <taxon>Pseudomonadati</taxon>
        <taxon>Verrucomicrobiota</taxon>
        <taxon>Opitutia</taxon>
        <taxon>Puniceicoccales</taxon>
        <taxon>Pelagicoccaceae</taxon>
        <taxon>Pelagicoccus</taxon>
    </lineage>
</organism>
<reference evidence="2" key="1">
    <citation type="submission" date="2021-01" db="EMBL/GenBank/DDBJ databases">
        <title>Modified the classification status of verrucomicrobia.</title>
        <authorList>
            <person name="Feng X."/>
        </authorList>
    </citation>
    <scope>NUCLEOTIDE SEQUENCE</scope>
    <source>
        <strain evidence="2">KCTC 13126</strain>
    </source>
</reference>
<protein>
    <recommendedName>
        <fullName evidence="4">DUF2066 domain-containing protein</fullName>
    </recommendedName>
</protein>
<feature type="chain" id="PRO_5037005429" description="DUF2066 domain-containing protein" evidence="1">
    <location>
        <begin position="23"/>
        <end position="344"/>
    </location>
</feature>
<dbReference type="RefSeq" id="WP_200355947.1">
    <property type="nucleotide sequence ID" value="NZ_JAENIL010000021.1"/>
</dbReference>
<gene>
    <name evidence="2" type="ORF">JIN87_12730</name>
</gene>
<evidence type="ECO:0000256" key="1">
    <source>
        <dbReference type="SAM" id="SignalP"/>
    </source>
</evidence>
<sequence length="344" mass="37498">MIKKQICTLLTGAVAIASALTAAPLVQTEIAKDAKWLAHIDMEGILESSFADLGVAKLKEEIAKNNQSAISIDVDLVLDEIKSVTAYGASFEEDAANKSVVILRTGDRLQAIFDGFLAAQELEGNEIPLKRVGDKPYQTYLLEGELYLAFPNKNYAIAGKSFEQIEHAYEVIQGKADNLSATEQKLVLNADSGFFLMVTAKGIDSFKNVPPQARMLQKTKGGQVSIGESEGSFKANVMLTTANEEVSLQLYRIVQGMLALASFTQVENQSMMEIVDSVDVRQGEDFVSLDFQYPVEKLMKLVEVLAKEAASHHAQDHQGEHSSYQGNWEGQADRGVILACVSDG</sequence>
<evidence type="ECO:0000313" key="2">
    <source>
        <dbReference type="EMBL" id="MBK1877735.1"/>
    </source>
</evidence>
<evidence type="ECO:0000313" key="3">
    <source>
        <dbReference type="Proteomes" id="UP000617628"/>
    </source>
</evidence>
<accession>A0A934RU98</accession>
<proteinExistence type="predicted"/>